<feature type="chain" id="PRO_5034003174" evidence="2">
    <location>
        <begin position="19"/>
        <end position="146"/>
    </location>
</feature>
<dbReference type="Proteomes" id="UP000532311">
    <property type="component" value="Unassembled WGS sequence"/>
</dbReference>
<accession>A0A8H5XT77</accession>
<evidence type="ECO:0000256" key="1">
    <source>
        <dbReference type="SAM" id="MobiDB-lite"/>
    </source>
</evidence>
<evidence type="ECO:0000313" key="3">
    <source>
        <dbReference type="EMBL" id="KAF5699519.1"/>
    </source>
</evidence>
<name>A0A8H5XT77_9HYPO</name>
<protein>
    <submittedName>
        <fullName evidence="3">Uncharacterized protein</fullName>
    </submittedName>
</protein>
<dbReference type="EMBL" id="JAAQPF010000574">
    <property type="protein sequence ID" value="KAF5699519.1"/>
    <property type="molecule type" value="Genomic_DNA"/>
</dbReference>
<evidence type="ECO:0000313" key="4">
    <source>
        <dbReference type="Proteomes" id="UP000532311"/>
    </source>
</evidence>
<sequence length="146" mass="16697">MASVILIESFWLIGYVLDIVNQFFSKHMNPHENGLHTISALNNIKPPSPFNTPVSNRLHEYIDRSTWLQPESEACSDFVRPVHPQRKTVRRVSPRDKDQTPRTETLPDTITKQPRRRRCAAGASAINVDVARFCNDRAGCAYERPL</sequence>
<dbReference type="AlphaFoldDB" id="A0A8H5XT77"/>
<comment type="caution">
    <text evidence="3">The sequence shown here is derived from an EMBL/GenBank/DDBJ whole genome shotgun (WGS) entry which is preliminary data.</text>
</comment>
<feature type="signal peptide" evidence="2">
    <location>
        <begin position="1"/>
        <end position="18"/>
    </location>
</feature>
<keyword evidence="2" id="KW-0732">Signal</keyword>
<keyword evidence="4" id="KW-1185">Reference proteome</keyword>
<feature type="compositionally biased region" description="Polar residues" evidence="1">
    <location>
        <begin position="102"/>
        <end position="112"/>
    </location>
</feature>
<organism evidence="3 4">
    <name type="scientific">Fusarium globosum</name>
    <dbReference type="NCBI Taxonomy" id="78864"/>
    <lineage>
        <taxon>Eukaryota</taxon>
        <taxon>Fungi</taxon>
        <taxon>Dikarya</taxon>
        <taxon>Ascomycota</taxon>
        <taxon>Pezizomycotina</taxon>
        <taxon>Sordariomycetes</taxon>
        <taxon>Hypocreomycetidae</taxon>
        <taxon>Hypocreales</taxon>
        <taxon>Nectriaceae</taxon>
        <taxon>Fusarium</taxon>
        <taxon>Fusarium fujikuroi species complex</taxon>
    </lineage>
</organism>
<evidence type="ECO:0000256" key="2">
    <source>
        <dbReference type="SAM" id="SignalP"/>
    </source>
</evidence>
<feature type="region of interest" description="Disordered" evidence="1">
    <location>
        <begin position="86"/>
        <end position="116"/>
    </location>
</feature>
<proteinExistence type="predicted"/>
<gene>
    <name evidence="3" type="ORF">FGLOB1_11332</name>
</gene>
<reference evidence="3 4" key="1">
    <citation type="submission" date="2020-05" db="EMBL/GenBank/DDBJ databases">
        <title>Identification and distribution of gene clusters putatively required for synthesis of sphingolipid metabolism inhibitors in phylogenetically diverse species of the filamentous fungus Fusarium.</title>
        <authorList>
            <person name="Kim H.-S."/>
            <person name="Busman M."/>
            <person name="Brown D.W."/>
            <person name="Divon H."/>
            <person name="Uhlig S."/>
            <person name="Proctor R.H."/>
        </authorList>
    </citation>
    <scope>NUCLEOTIDE SEQUENCE [LARGE SCALE GENOMIC DNA]</scope>
    <source>
        <strain evidence="3 4">NRRL 26131</strain>
    </source>
</reference>